<evidence type="ECO:0000313" key="5">
    <source>
        <dbReference type="EMBL" id="KAK9411048.1"/>
    </source>
</evidence>
<dbReference type="EMBL" id="JAOTOJ010000001">
    <property type="protein sequence ID" value="KAK9411048.1"/>
    <property type="molecule type" value="Genomic_DNA"/>
</dbReference>
<evidence type="ECO:0000313" key="6">
    <source>
        <dbReference type="Proteomes" id="UP001474421"/>
    </source>
</evidence>
<dbReference type="AlphaFoldDB" id="A0AAW1CBH3"/>
<dbReference type="Gene3D" id="1.10.630.10">
    <property type="entry name" value="Cytochrome P450"/>
    <property type="match status" value="1"/>
</dbReference>
<dbReference type="InterPro" id="IPR002401">
    <property type="entry name" value="Cyt_P450_E_grp-I"/>
</dbReference>
<protein>
    <submittedName>
        <fullName evidence="5">Cyp2k1: Cytochrome protein</fullName>
    </submittedName>
</protein>
<dbReference type="PANTHER" id="PTHR24300">
    <property type="entry name" value="CYTOCHROME P450 508A4-RELATED"/>
    <property type="match status" value="1"/>
</dbReference>
<keyword evidence="3" id="KW-0479">Metal-binding</keyword>
<dbReference type="GO" id="GO:0020037">
    <property type="term" value="F:heme binding"/>
    <property type="evidence" value="ECO:0007669"/>
    <property type="project" value="InterPro"/>
</dbReference>
<dbReference type="InterPro" id="IPR036396">
    <property type="entry name" value="Cyt_P450_sf"/>
</dbReference>
<dbReference type="PANTHER" id="PTHR24300:SF375">
    <property type="entry name" value="CYTOCHROME P450 FAMILY"/>
    <property type="match status" value="1"/>
</dbReference>
<evidence type="ECO:0000256" key="3">
    <source>
        <dbReference type="ARBA" id="ARBA00022723"/>
    </source>
</evidence>
<dbReference type="PRINTS" id="PR00463">
    <property type="entry name" value="EP450I"/>
</dbReference>
<reference evidence="5 6" key="1">
    <citation type="journal article" date="2024" name="Proc. Natl. Acad. Sci. U.S.A.">
        <title>The genetic regulatory architecture and epigenomic basis for age-related changes in rattlesnake venom.</title>
        <authorList>
            <person name="Hogan M.P."/>
            <person name="Holding M.L."/>
            <person name="Nystrom G.S."/>
            <person name="Colston T.J."/>
            <person name="Bartlett D.A."/>
            <person name="Mason A.J."/>
            <person name="Ellsworth S.A."/>
            <person name="Rautsaw R.M."/>
            <person name="Lawrence K.C."/>
            <person name="Strickland J.L."/>
            <person name="He B."/>
            <person name="Fraser P."/>
            <person name="Margres M.J."/>
            <person name="Gilbert D.M."/>
            <person name="Gibbs H.L."/>
            <person name="Parkinson C.L."/>
            <person name="Rokyta D.R."/>
        </authorList>
    </citation>
    <scope>NUCLEOTIDE SEQUENCE [LARGE SCALE GENOMIC DNA]</scope>
    <source>
        <strain evidence="5">DRR0105</strain>
    </source>
</reference>
<dbReference type="InterPro" id="IPR050182">
    <property type="entry name" value="Cytochrome_P450_fam2"/>
</dbReference>
<dbReference type="SUPFAM" id="SSF48264">
    <property type="entry name" value="Cytochrome P450"/>
    <property type="match status" value="1"/>
</dbReference>
<keyword evidence="6" id="KW-1185">Reference proteome</keyword>
<dbReference type="GO" id="GO:0005737">
    <property type="term" value="C:cytoplasm"/>
    <property type="evidence" value="ECO:0007669"/>
    <property type="project" value="TreeGrafter"/>
</dbReference>
<evidence type="ECO:0000256" key="1">
    <source>
        <dbReference type="ARBA" id="ARBA00001971"/>
    </source>
</evidence>
<dbReference type="GO" id="GO:0005506">
    <property type="term" value="F:iron ion binding"/>
    <property type="evidence" value="ECO:0007669"/>
    <property type="project" value="InterPro"/>
</dbReference>
<dbReference type="Pfam" id="PF00067">
    <property type="entry name" value="p450"/>
    <property type="match status" value="1"/>
</dbReference>
<name>A0AAW1CBH3_CROAD</name>
<dbReference type="Proteomes" id="UP001474421">
    <property type="component" value="Unassembled WGS sequence"/>
</dbReference>
<comment type="caution">
    <text evidence="5">The sequence shown here is derived from an EMBL/GenBank/DDBJ whole genome shotgun (WGS) entry which is preliminary data.</text>
</comment>
<evidence type="ECO:0000256" key="2">
    <source>
        <dbReference type="ARBA" id="ARBA00010617"/>
    </source>
</evidence>
<dbReference type="GO" id="GO:0016712">
    <property type="term" value="F:oxidoreductase activity, acting on paired donors, with incorporation or reduction of molecular oxygen, reduced flavin or flavoprotein as one donor, and incorporation of one atom of oxygen"/>
    <property type="evidence" value="ECO:0007669"/>
    <property type="project" value="TreeGrafter"/>
</dbReference>
<gene>
    <name evidence="5" type="ORF">NXF25_002223</name>
</gene>
<comment type="similarity">
    <text evidence="2">Belongs to the cytochrome P450 family.</text>
</comment>
<organism evidence="5 6">
    <name type="scientific">Crotalus adamanteus</name>
    <name type="common">Eastern diamondback rattlesnake</name>
    <dbReference type="NCBI Taxonomy" id="8729"/>
    <lineage>
        <taxon>Eukaryota</taxon>
        <taxon>Metazoa</taxon>
        <taxon>Chordata</taxon>
        <taxon>Craniata</taxon>
        <taxon>Vertebrata</taxon>
        <taxon>Euteleostomi</taxon>
        <taxon>Lepidosauria</taxon>
        <taxon>Squamata</taxon>
        <taxon>Bifurcata</taxon>
        <taxon>Unidentata</taxon>
        <taxon>Episquamata</taxon>
        <taxon>Toxicofera</taxon>
        <taxon>Serpentes</taxon>
        <taxon>Colubroidea</taxon>
        <taxon>Viperidae</taxon>
        <taxon>Crotalinae</taxon>
        <taxon>Crotalus</taxon>
    </lineage>
</organism>
<proteinExistence type="inferred from homology"/>
<dbReference type="GO" id="GO:0006805">
    <property type="term" value="P:xenobiotic metabolic process"/>
    <property type="evidence" value="ECO:0007669"/>
    <property type="project" value="TreeGrafter"/>
</dbReference>
<evidence type="ECO:0000256" key="4">
    <source>
        <dbReference type="ARBA" id="ARBA00023004"/>
    </source>
</evidence>
<keyword evidence="4" id="KW-0408">Iron</keyword>
<dbReference type="InterPro" id="IPR001128">
    <property type="entry name" value="Cyt_P450"/>
</dbReference>
<sequence length="72" mass="8550">MQIPLQYFLYILQENMKMTKDGYFHNENLKSLALDLFVAGTETTTSTLHWAIILMMKYPEIQSKYFHFIGLQ</sequence>
<dbReference type="GO" id="GO:0006082">
    <property type="term" value="P:organic acid metabolic process"/>
    <property type="evidence" value="ECO:0007669"/>
    <property type="project" value="TreeGrafter"/>
</dbReference>
<accession>A0AAW1CBH3</accession>
<comment type="cofactor">
    <cofactor evidence="1">
        <name>heme</name>
        <dbReference type="ChEBI" id="CHEBI:30413"/>
    </cofactor>
</comment>